<dbReference type="SUPFAM" id="SSF50621">
    <property type="entry name" value="Alanine racemase C-terminal domain-like"/>
    <property type="match status" value="1"/>
</dbReference>
<dbReference type="Gene3D" id="2.40.37.10">
    <property type="entry name" value="Lyase, Ornithine Decarboxylase, Chain A, domain 1"/>
    <property type="match status" value="1"/>
</dbReference>
<keyword evidence="4" id="KW-1185">Reference proteome</keyword>
<dbReference type="AlphaFoldDB" id="W4V7A9"/>
<accession>W4V7A9</accession>
<protein>
    <submittedName>
        <fullName evidence="3">Diaminopimelate decarboxylase</fullName>
    </submittedName>
</protein>
<dbReference type="STRING" id="1294263.JCM21531_2563"/>
<name>W4V7A9_9FIRM</name>
<evidence type="ECO:0000313" key="3">
    <source>
        <dbReference type="EMBL" id="GAE89071.1"/>
    </source>
</evidence>
<dbReference type="Proteomes" id="UP000019109">
    <property type="component" value="Unassembled WGS sequence"/>
</dbReference>
<evidence type="ECO:0000256" key="1">
    <source>
        <dbReference type="ARBA" id="ARBA00001933"/>
    </source>
</evidence>
<comment type="caution">
    <text evidence="3">The sequence shown here is derived from an EMBL/GenBank/DDBJ whole genome shotgun (WGS) entry which is preliminary data.</text>
</comment>
<gene>
    <name evidence="3" type="ORF">JCM21531_2563</name>
</gene>
<dbReference type="PANTHER" id="PTHR43727:SF2">
    <property type="entry name" value="GROUP IV DECARBOXYLASE"/>
    <property type="match status" value="1"/>
</dbReference>
<proteinExistence type="predicted"/>
<dbReference type="PANTHER" id="PTHR43727">
    <property type="entry name" value="DIAMINOPIMELATE DECARBOXYLASE"/>
    <property type="match status" value="1"/>
</dbReference>
<dbReference type="GO" id="GO:0009089">
    <property type="term" value="P:lysine biosynthetic process via diaminopimelate"/>
    <property type="evidence" value="ECO:0007669"/>
    <property type="project" value="TreeGrafter"/>
</dbReference>
<evidence type="ECO:0000256" key="2">
    <source>
        <dbReference type="ARBA" id="ARBA00022898"/>
    </source>
</evidence>
<organism evidence="3 4">
    <name type="scientific">Acetivibrio straminisolvens JCM 21531</name>
    <dbReference type="NCBI Taxonomy" id="1294263"/>
    <lineage>
        <taxon>Bacteria</taxon>
        <taxon>Bacillati</taxon>
        <taxon>Bacillota</taxon>
        <taxon>Clostridia</taxon>
        <taxon>Eubacteriales</taxon>
        <taxon>Oscillospiraceae</taxon>
        <taxon>Acetivibrio</taxon>
    </lineage>
</organism>
<keyword evidence="2" id="KW-0663">Pyridoxal phosphate</keyword>
<sequence length="65" mass="7381">MLPEAEEGDILAIFATGAYNYSMSSNYNRIPRPPVVLVKDGKARVIVKREDYDDIIRNDILPEDL</sequence>
<reference evidence="3" key="1">
    <citation type="journal article" date="2014" name="Genome Announc.">
        <title>Draft Genome Sequence of Clostridium straminisolvens Strain JCM 21531T, Isolated from a Cellulose-Degrading Bacterial Community.</title>
        <authorList>
            <person name="Yuki M."/>
            <person name="Oshima K."/>
            <person name="Suda W."/>
            <person name="Sakamoto M."/>
            <person name="Kitamura K."/>
            <person name="Iida T."/>
            <person name="Hattori M."/>
            <person name="Ohkuma M."/>
        </authorList>
    </citation>
    <scope>NUCLEOTIDE SEQUENCE [LARGE SCALE GENOMIC DNA]</scope>
    <source>
        <strain evidence="3">JCM 21531</strain>
    </source>
</reference>
<dbReference type="GO" id="GO:0008836">
    <property type="term" value="F:diaminopimelate decarboxylase activity"/>
    <property type="evidence" value="ECO:0007669"/>
    <property type="project" value="TreeGrafter"/>
</dbReference>
<comment type="cofactor">
    <cofactor evidence="1">
        <name>pyridoxal 5'-phosphate</name>
        <dbReference type="ChEBI" id="CHEBI:597326"/>
    </cofactor>
</comment>
<evidence type="ECO:0000313" key="4">
    <source>
        <dbReference type="Proteomes" id="UP000019109"/>
    </source>
</evidence>
<dbReference type="InterPro" id="IPR009006">
    <property type="entry name" value="Ala_racemase/Decarboxylase_C"/>
</dbReference>
<dbReference type="EMBL" id="BAVR01000029">
    <property type="protein sequence ID" value="GAE89071.1"/>
    <property type="molecule type" value="Genomic_DNA"/>
</dbReference>